<feature type="region of interest" description="Disordered" evidence="3">
    <location>
        <begin position="26"/>
        <end position="52"/>
    </location>
</feature>
<protein>
    <recommendedName>
        <fullName evidence="2">Hydrophobin</fullName>
    </recommendedName>
</protein>
<dbReference type="Proteomes" id="UP000277580">
    <property type="component" value="Unassembled WGS sequence"/>
</dbReference>
<keyword evidence="5" id="KW-1185">Reference proteome</keyword>
<dbReference type="SMART" id="SM00075">
    <property type="entry name" value="HYDRO"/>
    <property type="match status" value="1"/>
</dbReference>
<evidence type="ECO:0000313" key="5">
    <source>
        <dbReference type="Proteomes" id="UP000277580"/>
    </source>
</evidence>
<evidence type="ECO:0000313" key="4">
    <source>
        <dbReference type="EMBL" id="RPB12410.1"/>
    </source>
</evidence>
<keyword evidence="2" id="KW-0732">Signal</keyword>
<dbReference type="InParanoid" id="A0A3N4KPI8"/>
<comment type="similarity">
    <text evidence="2">Belongs to the fungal hydrophobin family.</text>
</comment>
<name>A0A3N4KPI8_9PEZI</name>
<keyword evidence="1 2" id="KW-1015">Disulfide bond</keyword>
<gene>
    <name evidence="4" type="ORF">P167DRAFT_545639</name>
</gene>
<keyword evidence="2" id="KW-0964">Secreted</keyword>
<evidence type="ECO:0000256" key="3">
    <source>
        <dbReference type="SAM" id="MobiDB-lite"/>
    </source>
</evidence>
<evidence type="ECO:0000256" key="2">
    <source>
        <dbReference type="RuleBase" id="RU365009"/>
    </source>
</evidence>
<dbReference type="GO" id="GO:0009277">
    <property type="term" value="C:fungal-type cell wall"/>
    <property type="evidence" value="ECO:0007669"/>
    <property type="project" value="InterPro"/>
</dbReference>
<dbReference type="Pfam" id="PF01185">
    <property type="entry name" value="Hydrophobin"/>
    <property type="match status" value="1"/>
</dbReference>
<feature type="compositionally biased region" description="Low complexity" evidence="3">
    <location>
        <begin position="41"/>
        <end position="52"/>
    </location>
</feature>
<dbReference type="GO" id="GO:0005199">
    <property type="term" value="F:structural constituent of cell wall"/>
    <property type="evidence" value="ECO:0007669"/>
    <property type="project" value="InterPro"/>
</dbReference>
<sequence length="153" mass="15231">MLVSNLFAFLALTLTAVSASPLAVRQTTASGNDGSGDQDVGNKGQNSGNAAANKGAVKGDYTVEQGVQTCGNAQLNCCNKVEKKGDTTNAGLLGSVFGSGDLGVQCTPINLPAVIGVQVPINKACDAKAACCQGDNNQNGVANVGCVALTSLI</sequence>
<dbReference type="CDD" id="cd23507">
    <property type="entry name" value="hydrophobin_I"/>
    <property type="match status" value="1"/>
</dbReference>
<reference evidence="4 5" key="1">
    <citation type="journal article" date="2018" name="Nat. Ecol. Evol.">
        <title>Pezizomycetes genomes reveal the molecular basis of ectomycorrhizal truffle lifestyle.</title>
        <authorList>
            <person name="Murat C."/>
            <person name="Payen T."/>
            <person name="Noel B."/>
            <person name="Kuo A."/>
            <person name="Morin E."/>
            <person name="Chen J."/>
            <person name="Kohler A."/>
            <person name="Krizsan K."/>
            <person name="Balestrini R."/>
            <person name="Da Silva C."/>
            <person name="Montanini B."/>
            <person name="Hainaut M."/>
            <person name="Levati E."/>
            <person name="Barry K.W."/>
            <person name="Belfiori B."/>
            <person name="Cichocki N."/>
            <person name="Clum A."/>
            <person name="Dockter R.B."/>
            <person name="Fauchery L."/>
            <person name="Guy J."/>
            <person name="Iotti M."/>
            <person name="Le Tacon F."/>
            <person name="Lindquist E.A."/>
            <person name="Lipzen A."/>
            <person name="Malagnac F."/>
            <person name="Mello A."/>
            <person name="Molinier V."/>
            <person name="Miyauchi S."/>
            <person name="Poulain J."/>
            <person name="Riccioni C."/>
            <person name="Rubini A."/>
            <person name="Sitrit Y."/>
            <person name="Splivallo R."/>
            <person name="Traeger S."/>
            <person name="Wang M."/>
            <person name="Zifcakova L."/>
            <person name="Wipf D."/>
            <person name="Zambonelli A."/>
            <person name="Paolocci F."/>
            <person name="Nowrousian M."/>
            <person name="Ottonello S."/>
            <person name="Baldrian P."/>
            <person name="Spatafora J.W."/>
            <person name="Henrissat B."/>
            <person name="Nagy L.G."/>
            <person name="Aury J.M."/>
            <person name="Wincker P."/>
            <person name="Grigoriev I.V."/>
            <person name="Bonfante P."/>
            <person name="Martin F.M."/>
        </authorList>
    </citation>
    <scope>NUCLEOTIDE SEQUENCE [LARGE SCALE GENOMIC DNA]</scope>
    <source>
        <strain evidence="4 5">CCBAS932</strain>
    </source>
</reference>
<feature type="signal peptide" evidence="2">
    <location>
        <begin position="1"/>
        <end position="19"/>
    </location>
</feature>
<evidence type="ECO:0000256" key="1">
    <source>
        <dbReference type="ARBA" id="ARBA00023157"/>
    </source>
</evidence>
<dbReference type="AlphaFoldDB" id="A0A3N4KPI8"/>
<proteinExistence type="inferred from homology"/>
<dbReference type="OrthoDB" id="4225815at2759"/>
<comment type="subcellular location">
    <subcellularLocation>
        <location evidence="2">Secreted</location>
        <location evidence="2">Cell wall</location>
    </subcellularLocation>
</comment>
<accession>A0A3N4KPI8</accession>
<feature type="chain" id="PRO_5017848485" description="Hydrophobin" evidence="2">
    <location>
        <begin position="20"/>
        <end position="153"/>
    </location>
</feature>
<dbReference type="InterPro" id="IPR001338">
    <property type="entry name" value="Class_I_Hydrophobin"/>
</dbReference>
<keyword evidence="2" id="KW-0134">Cell wall</keyword>
<dbReference type="EMBL" id="ML119129">
    <property type="protein sequence ID" value="RPB12410.1"/>
    <property type="molecule type" value="Genomic_DNA"/>
</dbReference>
<organism evidence="4 5">
    <name type="scientific">Morchella conica CCBAS932</name>
    <dbReference type="NCBI Taxonomy" id="1392247"/>
    <lineage>
        <taxon>Eukaryota</taxon>
        <taxon>Fungi</taxon>
        <taxon>Dikarya</taxon>
        <taxon>Ascomycota</taxon>
        <taxon>Pezizomycotina</taxon>
        <taxon>Pezizomycetes</taxon>
        <taxon>Pezizales</taxon>
        <taxon>Morchellaceae</taxon>
        <taxon>Morchella</taxon>
    </lineage>
</organism>